<feature type="transmembrane region" description="Helical" evidence="1">
    <location>
        <begin position="97"/>
        <end position="118"/>
    </location>
</feature>
<name>A0A9X0CVS6_9CNID</name>
<dbReference type="OrthoDB" id="2213137at2759"/>
<dbReference type="Gene3D" id="1.20.1250.20">
    <property type="entry name" value="MFS general substrate transporter like domains"/>
    <property type="match status" value="1"/>
</dbReference>
<accession>A0A9X0CVS6</accession>
<dbReference type="Pfam" id="PF07690">
    <property type="entry name" value="MFS_1"/>
    <property type="match status" value="1"/>
</dbReference>
<evidence type="ECO:0000256" key="1">
    <source>
        <dbReference type="SAM" id="Phobius"/>
    </source>
</evidence>
<proteinExistence type="predicted"/>
<dbReference type="InterPro" id="IPR036259">
    <property type="entry name" value="MFS_trans_sf"/>
</dbReference>
<comment type="caution">
    <text evidence="2">The sequence shown here is derived from an EMBL/GenBank/DDBJ whole genome shotgun (WGS) entry which is preliminary data.</text>
</comment>
<evidence type="ECO:0008006" key="4">
    <source>
        <dbReference type="Google" id="ProtNLM"/>
    </source>
</evidence>
<protein>
    <recommendedName>
        <fullName evidence="4">Major facilitator superfamily (MFS) profile domain-containing protein</fullName>
    </recommendedName>
</protein>
<keyword evidence="1" id="KW-1133">Transmembrane helix</keyword>
<organism evidence="2 3">
    <name type="scientific">Desmophyllum pertusum</name>
    <dbReference type="NCBI Taxonomy" id="174260"/>
    <lineage>
        <taxon>Eukaryota</taxon>
        <taxon>Metazoa</taxon>
        <taxon>Cnidaria</taxon>
        <taxon>Anthozoa</taxon>
        <taxon>Hexacorallia</taxon>
        <taxon>Scleractinia</taxon>
        <taxon>Caryophylliina</taxon>
        <taxon>Caryophylliidae</taxon>
        <taxon>Desmophyllum</taxon>
    </lineage>
</organism>
<evidence type="ECO:0000313" key="3">
    <source>
        <dbReference type="Proteomes" id="UP001163046"/>
    </source>
</evidence>
<dbReference type="InterPro" id="IPR011701">
    <property type="entry name" value="MFS"/>
</dbReference>
<dbReference type="GO" id="GO:0022857">
    <property type="term" value="F:transmembrane transporter activity"/>
    <property type="evidence" value="ECO:0007669"/>
    <property type="project" value="InterPro"/>
</dbReference>
<reference evidence="2" key="1">
    <citation type="submission" date="2023-01" db="EMBL/GenBank/DDBJ databases">
        <title>Genome assembly of the deep-sea coral Lophelia pertusa.</title>
        <authorList>
            <person name="Herrera S."/>
            <person name="Cordes E."/>
        </authorList>
    </citation>
    <scope>NUCLEOTIDE SEQUENCE</scope>
    <source>
        <strain evidence="2">USNM1676648</strain>
        <tissue evidence="2">Polyp</tissue>
    </source>
</reference>
<dbReference type="Proteomes" id="UP001163046">
    <property type="component" value="Unassembled WGS sequence"/>
</dbReference>
<dbReference type="SUPFAM" id="SSF103473">
    <property type="entry name" value="MFS general substrate transporter"/>
    <property type="match status" value="1"/>
</dbReference>
<dbReference type="EMBL" id="MU826371">
    <property type="protein sequence ID" value="KAJ7377877.1"/>
    <property type="molecule type" value="Genomic_DNA"/>
</dbReference>
<gene>
    <name evidence="2" type="ORF">OS493_025771</name>
</gene>
<evidence type="ECO:0000313" key="2">
    <source>
        <dbReference type="EMBL" id="KAJ7377877.1"/>
    </source>
</evidence>
<keyword evidence="3" id="KW-1185">Reference proteome</keyword>
<keyword evidence="1" id="KW-0472">Membrane</keyword>
<sequence>MDSSSLSVPDRRGFGRYRVFASSACNKKHSFRVLFSTLRLHGRHHGYCNVCGGHVLFQRNSASPGLCLFQSITNIVSAFGPALGGLVADSFGSYPPAFYMAGIFVALSAAVIFLVLFVKQDQEDNEQEETTITETLIIVEKCTVV</sequence>
<keyword evidence="1" id="KW-0812">Transmembrane</keyword>
<dbReference type="AlphaFoldDB" id="A0A9X0CVS6"/>